<sequence>MNTAKLGWYFIKPQSPIPQRQALFRSGLSAHPLKNRT</sequence>
<name>B4VTL0_9CYAN</name>
<dbReference type="AlphaFoldDB" id="B4VTL0"/>
<dbReference type="Proteomes" id="UP000003835">
    <property type="component" value="Unassembled WGS sequence"/>
</dbReference>
<evidence type="ECO:0000313" key="1">
    <source>
        <dbReference type="EMBL" id="EDX71681.1"/>
    </source>
</evidence>
<dbReference type="HOGENOM" id="CLU_3342464_0_0_3"/>
<dbReference type="STRING" id="118168.MC7420_2347"/>
<dbReference type="EMBL" id="DS989870">
    <property type="protein sequence ID" value="EDX71681.1"/>
    <property type="molecule type" value="Genomic_DNA"/>
</dbReference>
<evidence type="ECO:0000313" key="3">
    <source>
        <dbReference type="Proteomes" id="UP000003835"/>
    </source>
</evidence>
<keyword evidence="3" id="KW-1185">Reference proteome</keyword>
<reference evidence="2 3" key="1">
    <citation type="submission" date="2008-07" db="EMBL/GenBank/DDBJ databases">
        <authorList>
            <person name="Tandeau de Marsac N."/>
            <person name="Ferriera S."/>
            <person name="Johnson J."/>
            <person name="Kravitz S."/>
            <person name="Beeson K."/>
            <person name="Sutton G."/>
            <person name="Rogers Y.-H."/>
            <person name="Friedman R."/>
            <person name="Frazier M."/>
            <person name="Venter J.C."/>
        </authorList>
    </citation>
    <scope>NUCLEOTIDE SEQUENCE [LARGE SCALE GENOMIC DNA]</scope>
    <source>
        <strain evidence="2 3">PCC 7420</strain>
    </source>
</reference>
<organism evidence="2 3">
    <name type="scientific">Coleofasciculus chthonoplastes PCC 7420</name>
    <dbReference type="NCBI Taxonomy" id="118168"/>
    <lineage>
        <taxon>Bacteria</taxon>
        <taxon>Bacillati</taxon>
        <taxon>Cyanobacteriota</taxon>
        <taxon>Cyanophyceae</taxon>
        <taxon>Coleofasciculales</taxon>
        <taxon>Coleofasciculaceae</taxon>
        <taxon>Coleofasciculus</taxon>
    </lineage>
</organism>
<accession>B4VTL0</accession>
<proteinExistence type="predicted"/>
<evidence type="ECO:0000313" key="2">
    <source>
        <dbReference type="EMBL" id="EDX74745.1"/>
    </source>
</evidence>
<protein>
    <submittedName>
        <fullName evidence="2">Uncharacterized protein</fullName>
    </submittedName>
</protein>
<dbReference type="EMBL" id="DS989852">
    <property type="protein sequence ID" value="EDX74745.1"/>
    <property type="molecule type" value="Genomic_DNA"/>
</dbReference>
<gene>
    <name evidence="1" type="ORF">MC7420_2347</name>
    <name evidence="2" type="ORF">MC7420_6223</name>
</gene>